<dbReference type="RefSeq" id="WP_226748882.1">
    <property type="nucleotide sequence ID" value="NZ_JAJATZ010000007.1"/>
</dbReference>
<evidence type="ECO:0000256" key="2">
    <source>
        <dbReference type="HAMAP-Rule" id="MF_00048"/>
    </source>
</evidence>
<comment type="caution">
    <text evidence="3">The sequence shown here is derived from an EMBL/GenBank/DDBJ whole genome shotgun (WGS) entry which is preliminary data.</text>
</comment>
<sequence length="128" mass="14135">MQATSDRTRQHRGRCNHLAGEAAEHSVAMAYDRRGCATAARRWRGQSGEIDLIVRDGDTIVFVEVKKSRSFAQAAARVTRRQADRICRAAMEYVAGEPTGQLTRMRFDVGLVDSVGAVRIVPNAFGGW</sequence>
<dbReference type="InterPro" id="IPR011335">
    <property type="entry name" value="Restrct_endonuc-II-like"/>
</dbReference>
<keyword evidence="4" id="KW-1185">Reference proteome</keyword>
<dbReference type="Pfam" id="PF02021">
    <property type="entry name" value="UPF0102"/>
    <property type="match status" value="1"/>
</dbReference>
<evidence type="ECO:0000256" key="1">
    <source>
        <dbReference type="ARBA" id="ARBA00006738"/>
    </source>
</evidence>
<protein>
    <recommendedName>
        <fullName evidence="2">UPF0102 protein LGQ03_13900</fullName>
    </recommendedName>
</protein>
<reference evidence="3" key="1">
    <citation type="submission" date="2021-10" db="EMBL/GenBank/DDBJ databases">
        <title>Loktanella gaetbuli sp. nov., isolated from a tidal flat.</title>
        <authorList>
            <person name="Park S."/>
            <person name="Yoon J.-H."/>
        </authorList>
    </citation>
    <scope>NUCLEOTIDE SEQUENCE</scope>
    <source>
        <strain evidence="3">TSTF-M6</strain>
    </source>
</reference>
<dbReference type="Proteomes" id="UP001138961">
    <property type="component" value="Unassembled WGS sequence"/>
</dbReference>
<evidence type="ECO:0000313" key="4">
    <source>
        <dbReference type="Proteomes" id="UP001138961"/>
    </source>
</evidence>
<evidence type="ECO:0000313" key="3">
    <source>
        <dbReference type="EMBL" id="MCB5200337.1"/>
    </source>
</evidence>
<dbReference type="PANTHER" id="PTHR34039">
    <property type="entry name" value="UPF0102 PROTEIN YRAN"/>
    <property type="match status" value="1"/>
</dbReference>
<comment type="similarity">
    <text evidence="1 2">Belongs to the UPF0102 family.</text>
</comment>
<dbReference type="Gene3D" id="3.40.1350.10">
    <property type="match status" value="1"/>
</dbReference>
<dbReference type="HAMAP" id="MF_00048">
    <property type="entry name" value="UPF0102"/>
    <property type="match status" value="1"/>
</dbReference>
<proteinExistence type="inferred from homology"/>
<dbReference type="InterPro" id="IPR003509">
    <property type="entry name" value="UPF0102_YraN-like"/>
</dbReference>
<dbReference type="EMBL" id="JAJATZ010000007">
    <property type="protein sequence ID" value="MCB5200337.1"/>
    <property type="molecule type" value="Genomic_DNA"/>
</dbReference>
<dbReference type="SUPFAM" id="SSF52980">
    <property type="entry name" value="Restriction endonuclease-like"/>
    <property type="match status" value="1"/>
</dbReference>
<gene>
    <name evidence="3" type="ORF">LGQ03_13900</name>
</gene>
<dbReference type="PANTHER" id="PTHR34039:SF1">
    <property type="entry name" value="UPF0102 PROTEIN YRAN"/>
    <property type="match status" value="1"/>
</dbReference>
<accession>A0ABS8BX61</accession>
<name>A0ABS8BX61_9RHOB</name>
<dbReference type="InterPro" id="IPR011856">
    <property type="entry name" value="tRNA_endonuc-like_dom_sf"/>
</dbReference>
<organism evidence="3 4">
    <name type="scientific">Loktanella gaetbuli</name>
    <dbReference type="NCBI Taxonomy" id="2881335"/>
    <lineage>
        <taxon>Bacteria</taxon>
        <taxon>Pseudomonadati</taxon>
        <taxon>Pseudomonadota</taxon>
        <taxon>Alphaproteobacteria</taxon>
        <taxon>Rhodobacterales</taxon>
        <taxon>Roseobacteraceae</taxon>
        <taxon>Loktanella</taxon>
    </lineage>
</organism>